<evidence type="ECO:0000313" key="1">
    <source>
        <dbReference type="EMBL" id="QQK03806.1"/>
    </source>
</evidence>
<sequence>MKIAALLFATILLAGCSQRDGHASLSYYGVTQNDGTHVGYGSTDVRLFDMVSPNGHLCTVAATDNNSGGIAMYCWN</sequence>
<reference evidence="1 2" key="1">
    <citation type="submission" date="2020-12" db="EMBL/GenBank/DDBJ databases">
        <title>Complete genome sequence of Burkholderia anthina BJQ0011.</title>
        <authorList>
            <person name="Xu Y."/>
        </authorList>
    </citation>
    <scope>NUCLEOTIDE SEQUENCE [LARGE SCALE GENOMIC DNA]</scope>
    <source>
        <strain evidence="1 2">BJQ0011</strain>
    </source>
</reference>
<dbReference type="RefSeq" id="WP_199568657.1">
    <property type="nucleotide sequence ID" value="NZ_CP066769.1"/>
</dbReference>
<gene>
    <name evidence="1" type="ORF">JFN94_06495</name>
</gene>
<evidence type="ECO:0000313" key="2">
    <source>
        <dbReference type="Proteomes" id="UP000596205"/>
    </source>
</evidence>
<dbReference type="EMBL" id="CP066769">
    <property type="protein sequence ID" value="QQK03806.1"/>
    <property type="molecule type" value="Genomic_DNA"/>
</dbReference>
<name>A0A7T6VHA8_9BURK</name>
<organism evidence="1 2">
    <name type="scientific">Burkholderia anthina</name>
    <dbReference type="NCBI Taxonomy" id="179879"/>
    <lineage>
        <taxon>Bacteria</taxon>
        <taxon>Pseudomonadati</taxon>
        <taxon>Pseudomonadota</taxon>
        <taxon>Betaproteobacteria</taxon>
        <taxon>Burkholderiales</taxon>
        <taxon>Burkholderiaceae</taxon>
        <taxon>Burkholderia</taxon>
        <taxon>Burkholderia cepacia complex</taxon>
    </lineage>
</organism>
<dbReference type="AlphaFoldDB" id="A0A7T6VHA8"/>
<dbReference type="KEGG" id="bann:JFN94_06495"/>
<accession>A0A7T6VHA8</accession>
<protein>
    <recommendedName>
        <fullName evidence="3">Lipoprotein</fullName>
    </recommendedName>
</protein>
<dbReference type="PROSITE" id="PS51257">
    <property type="entry name" value="PROKAR_LIPOPROTEIN"/>
    <property type="match status" value="1"/>
</dbReference>
<proteinExistence type="predicted"/>
<dbReference type="Proteomes" id="UP000596205">
    <property type="component" value="Chromosome 1"/>
</dbReference>
<evidence type="ECO:0008006" key="3">
    <source>
        <dbReference type="Google" id="ProtNLM"/>
    </source>
</evidence>